<dbReference type="InterPro" id="IPR000210">
    <property type="entry name" value="BTB/POZ_dom"/>
</dbReference>
<dbReference type="InterPro" id="IPR008974">
    <property type="entry name" value="TRAF-like"/>
</dbReference>
<comment type="caution">
    <text evidence="2">The sequence shown here is derived from an EMBL/GenBank/DDBJ whole genome shotgun (WGS) entry which is preliminary data.</text>
</comment>
<reference evidence="2" key="1">
    <citation type="submission" date="2023-10" db="EMBL/GenBank/DDBJ databases">
        <title>Genome assembly of Pristionchus species.</title>
        <authorList>
            <person name="Yoshida K."/>
            <person name="Sommer R.J."/>
        </authorList>
    </citation>
    <scope>NUCLEOTIDE SEQUENCE</scope>
    <source>
        <strain evidence="2">RS5133</strain>
    </source>
</reference>
<dbReference type="Pfam" id="PF00651">
    <property type="entry name" value="BTB"/>
    <property type="match status" value="1"/>
</dbReference>
<keyword evidence="3" id="KW-1185">Reference proteome</keyword>
<organism evidence="2 3">
    <name type="scientific">Pristionchus fissidentatus</name>
    <dbReference type="NCBI Taxonomy" id="1538716"/>
    <lineage>
        <taxon>Eukaryota</taxon>
        <taxon>Metazoa</taxon>
        <taxon>Ecdysozoa</taxon>
        <taxon>Nematoda</taxon>
        <taxon>Chromadorea</taxon>
        <taxon>Rhabditida</taxon>
        <taxon>Rhabditina</taxon>
        <taxon>Diplogasteromorpha</taxon>
        <taxon>Diplogasteroidea</taxon>
        <taxon>Neodiplogasteridae</taxon>
        <taxon>Pristionchus</taxon>
    </lineage>
</organism>
<dbReference type="SUPFAM" id="SSF49599">
    <property type="entry name" value="TRAF domain-like"/>
    <property type="match status" value="1"/>
</dbReference>
<dbReference type="InterPro" id="IPR002083">
    <property type="entry name" value="MATH/TRAF_dom"/>
</dbReference>
<dbReference type="Gene3D" id="3.30.710.10">
    <property type="entry name" value="Potassium Channel Kv1.1, Chain A"/>
    <property type="match status" value="1"/>
</dbReference>
<evidence type="ECO:0000313" key="2">
    <source>
        <dbReference type="EMBL" id="GMT29637.1"/>
    </source>
</evidence>
<proteinExistence type="predicted"/>
<gene>
    <name evidence="2" type="ORF">PFISCL1PPCAC_20934</name>
</gene>
<dbReference type="PROSITE" id="PS50097">
    <property type="entry name" value="BTB"/>
    <property type="match status" value="1"/>
</dbReference>
<dbReference type="Pfam" id="PF00917">
    <property type="entry name" value="MATH"/>
    <property type="match status" value="1"/>
</dbReference>
<feature type="domain" description="BTB" evidence="1">
    <location>
        <begin position="147"/>
        <end position="214"/>
    </location>
</feature>
<accession>A0AAV5WIC6</accession>
<dbReference type="InterPro" id="IPR011333">
    <property type="entry name" value="SKP1/BTB/POZ_sf"/>
</dbReference>
<dbReference type="Proteomes" id="UP001432322">
    <property type="component" value="Unassembled WGS sequence"/>
</dbReference>
<evidence type="ECO:0000259" key="1">
    <source>
        <dbReference type="PROSITE" id="PS50097"/>
    </source>
</evidence>
<dbReference type="SUPFAM" id="SSF54695">
    <property type="entry name" value="POZ domain"/>
    <property type="match status" value="1"/>
</dbReference>
<evidence type="ECO:0000313" key="3">
    <source>
        <dbReference type="Proteomes" id="UP001432322"/>
    </source>
</evidence>
<feature type="non-terminal residue" evidence="2">
    <location>
        <position position="1"/>
    </location>
</feature>
<protein>
    <recommendedName>
        <fullName evidence="1">BTB domain-containing protein</fullName>
    </recommendedName>
</protein>
<sequence length="306" mass="34653">TSQPDLIIRWEIEGIDKMVDGAVKESPVHLAAGLPWKLVAKKDDGSVEVVLHCAVETEQMNWNCDAKVDAFAFRETDKNVTFSRVEKFLNGQETTDFYFGFADSHLLPANGYCKDGKVTVEFGIIINRVTGVRQIKLPDFSTGDHLSNVILIVGGKKLHLSKEYLAVHSPVFNTMFFGDFVEKNKEEIELEDVSYEEFIELLNVIYPSERQVTVNSYKYLLVLADPFQVKLVTDNVENYLIKTEKVAVAAKLLLADQYKLELLKTHCFNSFEHPRDIKVLEGTDECGQFSDAMINCLFKKVLAIID</sequence>
<dbReference type="PANTHER" id="PTHR47022:SF1">
    <property type="entry name" value="BTB AND MATH DOMAIN-CONTAINING PROTEIN 36-RELATED"/>
    <property type="match status" value="1"/>
</dbReference>
<dbReference type="Gene3D" id="2.60.210.10">
    <property type="entry name" value="Apoptosis, Tumor Necrosis Factor Receptor Associated Protein 2, Chain A"/>
    <property type="match status" value="1"/>
</dbReference>
<dbReference type="CDD" id="cd18186">
    <property type="entry name" value="BTB_POZ_ZBTB_KLHL-like"/>
    <property type="match status" value="1"/>
</dbReference>
<dbReference type="SMART" id="SM00225">
    <property type="entry name" value="BTB"/>
    <property type="match status" value="1"/>
</dbReference>
<dbReference type="EMBL" id="BTSY01000005">
    <property type="protein sequence ID" value="GMT29637.1"/>
    <property type="molecule type" value="Genomic_DNA"/>
</dbReference>
<name>A0AAV5WIC6_9BILA</name>
<dbReference type="AlphaFoldDB" id="A0AAV5WIC6"/>
<dbReference type="PANTHER" id="PTHR47022">
    <property type="entry name" value="BTB AND MATH DOMAIN-CONTAINING PROTEIN 36-RELATED"/>
    <property type="match status" value="1"/>
</dbReference>